<dbReference type="AlphaFoldDB" id="A0AA96JWM6"/>
<dbReference type="Proteomes" id="UP001302494">
    <property type="component" value="Chromosome"/>
</dbReference>
<accession>A0AA96JWM6</accession>
<name>A0AA96JWM6_9BACT</name>
<gene>
    <name evidence="1" type="ORF">PQG83_00235</name>
</gene>
<evidence type="ECO:0000313" key="1">
    <source>
        <dbReference type="EMBL" id="WNM62205.1"/>
    </source>
</evidence>
<proteinExistence type="predicted"/>
<sequence length="127" mass="14052">MDHAQREQSLLKVLEAFTKGLTSLKEAMALVHSANDHLPSGEQRKTIQKKIEEAERMIQVGHAAMGQSLGFQLCHCTWPPQVMASSHYSNETKVEQFTCPICGKTLSLSGRQAPGTAMTAFDPYDVY</sequence>
<keyword evidence="2" id="KW-1185">Reference proteome</keyword>
<reference evidence="1 2" key="1">
    <citation type="submission" date="2023-01" db="EMBL/GenBank/DDBJ databases">
        <title>Cultivation and genomic characterization of new, ubiquitous marine nitrite-oxidizing bacteria from the Nitrospirales.</title>
        <authorList>
            <person name="Mueller A.J."/>
            <person name="Daebeler A."/>
            <person name="Herbold C.W."/>
            <person name="Kirkegaard R.H."/>
            <person name="Daims H."/>
        </authorList>
    </citation>
    <scope>NUCLEOTIDE SEQUENCE [LARGE SCALE GENOMIC DNA]</scope>
    <source>
        <strain evidence="1 2">DK</strain>
    </source>
</reference>
<protein>
    <submittedName>
        <fullName evidence="1">Uncharacterized protein</fullName>
    </submittedName>
</protein>
<dbReference type="KEGG" id="nneo:PQG83_00235"/>
<organism evidence="1 2">
    <name type="scientific">Candidatus Nitrospira neomarina</name>
    <dbReference type="NCBI Taxonomy" id="3020899"/>
    <lineage>
        <taxon>Bacteria</taxon>
        <taxon>Pseudomonadati</taxon>
        <taxon>Nitrospirota</taxon>
        <taxon>Nitrospiria</taxon>
        <taxon>Nitrospirales</taxon>
        <taxon>Nitrospiraceae</taxon>
        <taxon>Nitrospira</taxon>
    </lineage>
</organism>
<dbReference type="RefSeq" id="WP_312745358.1">
    <property type="nucleotide sequence ID" value="NZ_CP116968.1"/>
</dbReference>
<dbReference type="EMBL" id="CP116968">
    <property type="protein sequence ID" value="WNM62205.1"/>
    <property type="molecule type" value="Genomic_DNA"/>
</dbReference>
<evidence type="ECO:0000313" key="2">
    <source>
        <dbReference type="Proteomes" id="UP001302494"/>
    </source>
</evidence>